<comment type="similarity">
    <text evidence="2">Belongs to the MoeA family.</text>
</comment>
<sequence>MQKKLPIPDNLPNHLTDIFYHININLPKGDLKETVKLDKAINQVNASDVYALQDYPLHNLSEYAGWALNSETTQSASKDSPLLITHWYYWGQQLYRSIKPYKLDLKTPSLLEIPAYTKLPESLDSVIAEQDERLDLSDIDAKKIIGSIPAMHGVIPKGSIFKQGDVILKKDEKLTPEKLIVLRRAGIKELSIYKNPIILIISMHSFDKEEMSEESLYVKDVLKTWGYEQVEIKSLKPERFDAAFNNLKKDNDPALDDSLTTSRDDYIKFFEEQTSNFDVILCCTYQNNRSSLFQLEKLPIFDQSSMSSALNTRCMPANEIKILKGQDRTPPSRETVQIYDESGNHKGMRVVVTEDKATIINLPGDIQDIAILMHAFVKYILNKHISDFFDHAYFKGKTDIEIVPDVTNRKLLWGCYKAQENGEYVLEIIEQQQSYQIEAFVKANCIVIVPFQEQTIAKGTDLYFMKIG</sequence>
<evidence type="ECO:0000259" key="3">
    <source>
        <dbReference type="Pfam" id="PF03453"/>
    </source>
</evidence>
<keyword evidence="2" id="KW-0808">Transferase</keyword>
<reference evidence="5 6" key="1">
    <citation type="submission" date="2020-03" db="EMBL/GenBank/DDBJ databases">
        <authorList>
            <person name="Zhang L."/>
            <person name="Han X."/>
            <person name="Chen Y."/>
            <person name="Yu Y."/>
        </authorList>
    </citation>
    <scope>NUCLEOTIDE SEQUENCE [LARGE SCALE GENOMIC DNA]</scope>
    <source>
        <strain evidence="5 6">A1254</strain>
    </source>
</reference>
<dbReference type="AlphaFoldDB" id="A0A6H0FS61"/>
<dbReference type="RefSeq" id="WP_167563204.1">
    <property type="nucleotide sequence ID" value="NZ_CP049806.1"/>
</dbReference>
<gene>
    <name evidence="5" type="ORF">G8E09_05255</name>
</gene>
<dbReference type="Proteomes" id="UP000501692">
    <property type="component" value="Chromosome"/>
</dbReference>
<dbReference type="InterPro" id="IPR005110">
    <property type="entry name" value="MoeA_linker/N"/>
</dbReference>
<dbReference type="GO" id="GO:0061599">
    <property type="term" value="F:molybdopterin molybdotransferase activity"/>
    <property type="evidence" value="ECO:0007669"/>
    <property type="project" value="UniProtKB-UniRule"/>
</dbReference>
<comment type="catalytic activity">
    <reaction evidence="2">
        <text>adenylyl-molybdopterin + molybdate = Mo-molybdopterin + AMP + H(+)</text>
        <dbReference type="Rhea" id="RHEA:35047"/>
        <dbReference type="ChEBI" id="CHEBI:15378"/>
        <dbReference type="ChEBI" id="CHEBI:36264"/>
        <dbReference type="ChEBI" id="CHEBI:62727"/>
        <dbReference type="ChEBI" id="CHEBI:71302"/>
        <dbReference type="ChEBI" id="CHEBI:456215"/>
    </reaction>
</comment>
<comment type="pathway">
    <text evidence="2">Cofactor biosynthesis; molybdopterin biosynthesis.</text>
</comment>
<keyword evidence="1 2" id="KW-0501">Molybdenum cofactor biosynthesis</keyword>
<feature type="domain" description="MoeA C-terminal" evidence="4">
    <location>
        <begin position="407"/>
        <end position="461"/>
    </location>
</feature>
<comment type="cofactor">
    <cofactor evidence="2">
        <name>Mg(2+)</name>
        <dbReference type="ChEBI" id="CHEBI:18420"/>
    </cofactor>
</comment>
<dbReference type="EC" id="2.10.1.1" evidence="2"/>
<organism evidence="5 6">
    <name type="scientific">Acinetobacter pittii</name>
    <name type="common">Acinetobacter genomosp. 3</name>
    <dbReference type="NCBI Taxonomy" id="48296"/>
    <lineage>
        <taxon>Bacteria</taxon>
        <taxon>Pseudomonadati</taxon>
        <taxon>Pseudomonadota</taxon>
        <taxon>Gammaproteobacteria</taxon>
        <taxon>Moraxellales</taxon>
        <taxon>Moraxellaceae</taxon>
        <taxon>Acinetobacter</taxon>
        <taxon>Acinetobacter calcoaceticus/baumannii complex</taxon>
    </lineage>
</organism>
<evidence type="ECO:0000313" key="5">
    <source>
        <dbReference type="EMBL" id="QIT17162.1"/>
    </source>
</evidence>
<dbReference type="Gene3D" id="3.90.105.10">
    <property type="entry name" value="Molybdopterin biosynthesis moea protein, domain 2"/>
    <property type="match status" value="1"/>
</dbReference>
<feature type="domain" description="MoeA N-terminal and linker" evidence="3">
    <location>
        <begin position="31"/>
        <end position="186"/>
    </location>
</feature>
<accession>A0A6H0FS61</accession>
<dbReference type="Pfam" id="PF03454">
    <property type="entry name" value="MoeA_C"/>
    <property type="match status" value="1"/>
</dbReference>
<dbReference type="GO" id="GO:0006777">
    <property type="term" value="P:Mo-molybdopterin cofactor biosynthetic process"/>
    <property type="evidence" value="ECO:0007669"/>
    <property type="project" value="UniProtKB-UniRule"/>
</dbReference>
<dbReference type="GO" id="GO:0005737">
    <property type="term" value="C:cytoplasm"/>
    <property type="evidence" value="ECO:0007669"/>
    <property type="project" value="TreeGrafter"/>
</dbReference>
<evidence type="ECO:0000256" key="1">
    <source>
        <dbReference type="ARBA" id="ARBA00023150"/>
    </source>
</evidence>
<dbReference type="InterPro" id="IPR036688">
    <property type="entry name" value="MoeA_C_domain_IV_sf"/>
</dbReference>
<dbReference type="UniPathway" id="UPA00344"/>
<dbReference type="InterPro" id="IPR036135">
    <property type="entry name" value="MoeA_linker/N_sf"/>
</dbReference>
<dbReference type="Gene3D" id="2.40.340.10">
    <property type="entry name" value="MoeA, C-terminal, domain IV"/>
    <property type="match status" value="1"/>
</dbReference>
<dbReference type="PANTHER" id="PTHR10192:SF5">
    <property type="entry name" value="GEPHYRIN"/>
    <property type="match status" value="1"/>
</dbReference>
<dbReference type="SUPFAM" id="SSF63882">
    <property type="entry name" value="MoeA N-terminal region -like"/>
    <property type="match status" value="1"/>
</dbReference>
<evidence type="ECO:0000259" key="4">
    <source>
        <dbReference type="Pfam" id="PF03454"/>
    </source>
</evidence>
<dbReference type="InterPro" id="IPR038987">
    <property type="entry name" value="MoeA-like"/>
</dbReference>
<dbReference type="GO" id="GO:0046872">
    <property type="term" value="F:metal ion binding"/>
    <property type="evidence" value="ECO:0007669"/>
    <property type="project" value="UniProtKB-UniRule"/>
</dbReference>
<comment type="function">
    <text evidence="2">Catalyzes the insertion of molybdate into adenylated molybdopterin with the concomitant release of AMP.</text>
</comment>
<protein>
    <recommendedName>
        <fullName evidence="2">Molybdopterin molybdenumtransferase</fullName>
        <ecNumber evidence="2">2.10.1.1</ecNumber>
    </recommendedName>
</protein>
<evidence type="ECO:0000256" key="2">
    <source>
        <dbReference type="RuleBase" id="RU365090"/>
    </source>
</evidence>
<keyword evidence="2" id="KW-0500">Molybdenum</keyword>
<dbReference type="PANTHER" id="PTHR10192">
    <property type="entry name" value="MOLYBDOPTERIN BIOSYNTHESIS PROTEIN"/>
    <property type="match status" value="1"/>
</dbReference>
<proteinExistence type="inferred from homology"/>
<keyword evidence="2" id="KW-0460">Magnesium</keyword>
<dbReference type="InterPro" id="IPR005111">
    <property type="entry name" value="MoeA_C_domain_IV"/>
</dbReference>
<dbReference type="Pfam" id="PF03453">
    <property type="entry name" value="MoeA_N"/>
    <property type="match status" value="1"/>
</dbReference>
<keyword evidence="2" id="KW-0479">Metal-binding</keyword>
<evidence type="ECO:0000313" key="6">
    <source>
        <dbReference type="Proteomes" id="UP000501692"/>
    </source>
</evidence>
<dbReference type="EMBL" id="CP049806">
    <property type="protein sequence ID" value="QIT17162.1"/>
    <property type="molecule type" value="Genomic_DNA"/>
</dbReference>
<name>A0A6H0FS61_ACIPI</name>
<dbReference type="SUPFAM" id="SSF63867">
    <property type="entry name" value="MoeA C-terminal domain-like"/>
    <property type="match status" value="1"/>
</dbReference>